<accession>W2ZYE5</accession>
<comment type="caution">
    <text evidence="2">The sequence shown here is derived from an EMBL/GenBank/DDBJ whole genome shotgun (WGS) entry which is preliminary data.</text>
</comment>
<gene>
    <name evidence="2" type="ORF">F442_02951</name>
</gene>
<name>W2ZYE5_PHYNI</name>
<feature type="compositionally biased region" description="Basic and acidic residues" evidence="1">
    <location>
        <begin position="155"/>
        <end position="166"/>
    </location>
</feature>
<evidence type="ECO:0000256" key="1">
    <source>
        <dbReference type="SAM" id="MobiDB-lite"/>
    </source>
</evidence>
<feature type="compositionally biased region" description="Basic and acidic residues" evidence="1">
    <location>
        <begin position="1"/>
        <end position="14"/>
    </location>
</feature>
<organism evidence="2 3">
    <name type="scientific">Phytophthora nicotianae P10297</name>
    <dbReference type="NCBI Taxonomy" id="1317064"/>
    <lineage>
        <taxon>Eukaryota</taxon>
        <taxon>Sar</taxon>
        <taxon>Stramenopiles</taxon>
        <taxon>Oomycota</taxon>
        <taxon>Peronosporomycetes</taxon>
        <taxon>Peronosporales</taxon>
        <taxon>Peronosporaceae</taxon>
        <taxon>Phytophthora</taxon>
    </lineage>
</organism>
<feature type="compositionally biased region" description="Basic residues" evidence="1">
    <location>
        <begin position="136"/>
        <end position="147"/>
    </location>
</feature>
<sequence length="166" mass="17582">MVKTGDGADREESKALGVAHEGTLAIENEIKDGTEGNLGYPVVEIGGGARPITTESYVEDEDSLYSRTTDGEAVDNVGVVVDTNVVEPYGGVGTDPNELTPAQLMATIVSEMSRSDETKARALRMRAVMGKSSSGKSRKRYGGRLRGRSVVGDYDGARLSEAKTLP</sequence>
<reference evidence="2 3" key="1">
    <citation type="submission" date="2013-11" db="EMBL/GenBank/DDBJ databases">
        <title>The Genome Sequence of Phytophthora parasitica P10297.</title>
        <authorList>
            <consortium name="The Broad Institute Genomics Platform"/>
            <person name="Russ C."/>
            <person name="Tyler B."/>
            <person name="Panabieres F."/>
            <person name="Shan W."/>
            <person name="Tripathy S."/>
            <person name="Grunwald N."/>
            <person name="Machado M."/>
            <person name="Johnson C.S."/>
            <person name="Walker B."/>
            <person name="Young S.K."/>
            <person name="Zeng Q."/>
            <person name="Gargeya S."/>
            <person name="Fitzgerald M."/>
            <person name="Haas B."/>
            <person name="Abouelleil A."/>
            <person name="Allen A.W."/>
            <person name="Alvarado L."/>
            <person name="Arachchi H.M."/>
            <person name="Berlin A.M."/>
            <person name="Chapman S.B."/>
            <person name="Gainer-Dewar J."/>
            <person name="Goldberg J."/>
            <person name="Griggs A."/>
            <person name="Gujja S."/>
            <person name="Hansen M."/>
            <person name="Howarth C."/>
            <person name="Imamovic A."/>
            <person name="Ireland A."/>
            <person name="Larimer J."/>
            <person name="McCowan C."/>
            <person name="Murphy C."/>
            <person name="Pearson M."/>
            <person name="Poon T.W."/>
            <person name="Priest M."/>
            <person name="Roberts A."/>
            <person name="Saif S."/>
            <person name="Shea T."/>
            <person name="Sisk P."/>
            <person name="Sykes S."/>
            <person name="Wortman J."/>
            <person name="Nusbaum C."/>
            <person name="Birren B."/>
        </authorList>
    </citation>
    <scope>NUCLEOTIDE SEQUENCE [LARGE SCALE GENOMIC DNA]</scope>
    <source>
        <strain evidence="2 3">P10297</strain>
    </source>
</reference>
<proteinExistence type="predicted"/>
<feature type="region of interest" description="Disordered" evidence="1">
    <location>
        <begin position="127"/>
        <end position="166"/>
    </location>
</feature>
<dbReference type="EMBL" id="ANIY01000678">
    <property type="protein sequence ID" value="ETP51981.1"/>
    <property type="molecule type" value="Genomic_DNA"/>
</dbReference>
<evidence type="ECO:0000313" key="3">
    <source>
        <dbReference type="Proteomes" id="UP000018948"/>
    </source>
</evidence>
<protein>
    <submittedName>
        <fullName evidence="2">Uncharacterized protein</fullName>
    </submittedName>
</protein>
<evidence type="ECO:0000313" key="2">
    <source>
        <dbReference type="EMBL" id="ETP51981.1"/>
    </source>
</evidence>
<dbReference type="Proteomes" id="UP000018948">
    <property type="component" value="Unassembled WGS sequence"/>
</dbReference>
<dbReference type="AlphaFoldDB" id="W2ZYE5"/>
<feature type="region of interest" description="Disordered" evidence="1">
    <location>
        <begin position="1"/>
        <end position="20"/>
    </location>
</feature>